<protein>
    <recommendedName>
        <fullName evidence="3">Histidine kinase/HSP90-like ATPase domain-containing protein</fullName>
    </recommendedName>
</protein>
<dbReference type="PANTHER" id="PTHR35526">
    <property type="entry name" value="ANTI-SIGMA-F FACTOR RSBW-RELATED"/>
    <property type="match status" value="1"/>
</dbReference>
<feature type="compositionally biased region" description="Pro residues" evidence="2">
    <location>
        <begin position="9"/>
        <end position="19"/>
    </location>
</feature>
<keyword evidence="1" id="KW-0418">Kinase</keyword>
<dbReference type="InterPro" id="IPR036890">
    <property type="entry name" value="HATPase_C_sf"/>
</dbReference>
<accession>A0A8J3WPZ7</accession>
<dbReference type="SUPFAM" id="SSF55874">
    <property type="entry name" value="ATPase domain of HSP90 chaperone/DNA topoisomerase II/histidine kinase"/>
    <property type="match status" value="1"/>
</dbReference>
<comment type="caution">
    <text evidence="4">The sequence shown here is derived from an EMBL/GenBank/DDBJ whole genome shotgun (WGS) entry which is preliminary data.</text>
</comment>
<feature type="region of interest" description="Disordered" evidence="2">
    <location>
        <begin position="1"/>
        <end position="21"/>
    </location>
</feature>
<reference evidence="4 5" key="1">
    <citation type="submission" date="2021-01" db="EMBL/GenBank/DDBJ databases">
        <title>Whole genome shotgun sequence of Planobispora siamensis NBRC 107568.</title>
        <authorList>
            <person name="Komaki H."/>
            <person name="Tamura T."/>
        </authorList>
    </citation>
    <scope>NUCLEOTIDE SEQUENCE [LARGE SCALE GENOMIC DNA]</scope>
    <source>
        <strain evidence="4 5">NBRC 107568</strain>
    </source>
</reference>
<dbReference type="RefSeq" id="WP_204068307.1">
    <property type="nucleotide sequence ID" value="NZ_BOOJ01000063.1"/>
</dbReference>
<evidence type="ECO:0000256" key="2">
    <source>
        <dbReference type="SAM" id="MobiDB-lite"/>
    </source>
</evidence>
<sequence length="144" mass="15358">MSEPSRPASSPPPHAPSTPPAETLLQCDFDLSTLVVLRHHLERLCQRHGLTDLALYRFIVAVNEITTNAVRYGGGSGHLQLWQASGQLSCRITDRGGGISAPGDQVLAPPDQVGGRGLWLARHNVGRFTLHTGAAGTTITLHAL</sequence>
<feature type="domain" description="Histidine kinase/HSP90-like ATPase" evidence="3">
    <location>
        <begin position="30"/>
        <end position="141"/>
    </location>
</feature>
<name>A0A8J3WPZ7_9ACTN</name>
<evidence type="ECO:0000256" key="1">
    <source>
        <dbReference type="ARBA" id="ARBA00022527"/>
    </source>
</evidence>
<dbReference type="Pfam" id="PF13581">
    <property type="entry name" value="HATPase_c_2"/>
    <property type="match status" value="1"/>
</dbReference>
<dbReference type="InterPro" id="IPR050267">
    <property type="entry name" value="Anti-sigma-factor_SerPK"/>
</dbReference>
<evidence type="ECO:0000313" key="4">
    <source>
        <dbReference type="EMBL" id="GIH96257.1"/>
    </source>
</evidence>
<keyword evidence="5" id="KW-1185">Reference proteome</keyword>
<keyword evidence="1" id="KW-0808">Transferase</keyword>
<gene>
    <name evidence="4" type="ORF">Psi01_68870</name>
</gene>
<organism evidence="4 5">
    <name type="scientific">Planobispora siamensis</name>
    <dbReference type="NCBI Taxonomy" id="936338"/>
    <lineage>
        <taxon>Bacteria</taxon>
        <taxon>Bacillati</taxon>
        <taxon>Actinomycetota</taxon>
        <taxon>Actinomycetes</taxon>
        <taxon>Streptosporangiales</taxon>
        <taxon>Streptosporangiaceae</taxon>
        <taxon>Planobispora</taxon>
    </lineage>
</organism>
<dbReference type="Gene3D" id="3.30.565.10">
    <property type="entry name" value="Histidine kinase-like ATPase, C-terminal domain"/>
    <property type="match status" value="1"/>
</dbReference>
<dbReference type="PANTHER" id="PTHR35526:SF3">
    <property type="entry name" value="ANTI-SIGMA-F FACTOR RSBW"/>
    <property type="match status" value="1"/>
</dbReference>
<keyword evidence="1" id="KW-0723">Serine/threonine-protein kinase</keyword>
<evidence type="ECO:0000313" key="5">
    <source>
        <dbReference type="Proteomes" id="UP000619788"/>
    </source>
</evidence>
<proteinExistence type="predicted"/>
<dbReference type="AlphaFoldDB" id="A0A8J3WPZ7"/>
<dbReference type="InterPro" id="IPR003594">
    <property type="entry name" value="HATPase_dom"/>
</dbReference>
<dbReference type="CDD" id="cd16936">
    <property type="entry name" value="HATPase_RsbW-like"/>
    <property type="match status" value="1"/>
</dbReference>
<dbReference type="GO" id="GO:0004674">
    <property type="term" value="F:protein serine/threonine kinase activity"/>
    <property type="evidence" value="ECO:0007669"/>
    <property type="project" value="UniProtKB-KW"/>
</dbReference>
<dbReference type="EMBL" id="BOOJ01000063">
    <property type="protein sequence ID" value="GIH96257.1"/>
    <property type="molecule type" value="Genomic_DNA"/>
</dbReference>
<evidence type="ECO:0000259" key="3">
    <source>
        <dbReference type="Pfam" id="PF13581"/>
    </source>
</evidence>
<dbReference type="Proteomes" id="UP000619788">
    <property type="component" value="Unassembled WGS sequence"/>
</dbReference>